<sequence length="822" mass="94568">MFPKRGQQRNLSWPTHEGMYRKVYQTRSSNAKEKVKYVIWTNEMDRYFSKVLVEHVRKGSKLDNIIKPATYAAALTALNEKFGLDLTKDHLKNRLKTWRKQFGVLKEILAQKGFKWDKARKMVVADDALWNDYIKAHPDAKHFRAKFIENFEELCTIVGNDQAIASCSDNGAEVDVDLVSDNEVAETTVVSVIQSDDKQAKNLRWTKEMDRCLGKILVEEVEKGHKVDNIIQTEAYNTAVTALNEKFGPDITKDHIKNRLKTWKKQYGILKELLSHIGFKWDEARKMVIGNDSAWNDYIKTHHDAHPFRGRVVENYDHLCIIFGNNHATGSYSRTVDDIVHSLAGDSEGVEAINASPIRCYSGLRDEEKNMEWTNEMDRCLSTILVKQVKLGNKSKLDNKFKPAAYAAAVLALSERFQLDFTNDHVRNRIKTWKKLYGSVKEILDQSEFKWDKERKMITTNDSVWHDYIKINPDARLLHGRVIENYDELCAIIGNDNPTESSKNDAEADMDWAADNEDVETEVAYQSQRDNAKERGKYIIWTDEMDCCLMEKLVEQVKLGNKLEKNFKPVAYTAVLTALNENFVLDLTKENIKSRLKTWKKVYGLVKEVLSHRGFVWDEKRKMVVATDSVWNEYIKMHPDAKFLRARSIENYDELRIIIDNDHATRSFSNAGTKGDVNPASNNEEHEETPLQNVFVDEEMSKDNTNDAMQGSSQQTRARPSSSSHSKQPSKKRHGGDLMVEMMSAMAANIGRIADALTGSNQSVSLDELFEMVQHIPGFDDDLIIEACEFLSFDEKRAKMFLKLDERLRKLWLLKRLRGHGN</sequence>
<evidence type="ECO:0000256" key="1">
    <source>
        <dbReference type="SAM" id="MobiDB-lite"/>
    </source>
</evidence>
<protein>
    <recommendedName>
        <fullName evidence="2">Myb/SANT-like domain-containing protein</fullName>
    </recommendedName>
</protein>
<feature type="region of interest" description="Disordered" evidence="1">
    <location>
        <begin position="668"/>
        <end position="734"/>
    </location>
</feature>
<proteinExistence type="predicted"/>
<dbReference type="Pfam" id="PF12776">
    <property type="entry name" value="Myb_DNA-bind_3"/>
    <property type="match status" value="4"/>
</dbReference>
<dbReference type="PANTHER" id="PTHR46929:SF29">
    <property type="entry name" value="MYB_SANT-LIKE DOMAIN-CONTAINING PROTEIN"/>
    <property type="match status" value="1"/>
</dbReference>
<evidence type="ECO:0000259" key="2">
    <source>
        <dbReference type="Pfam" id="PF12776"/>
    </source>
</evidence>
<dbReference type="InterPro" id="IPR024752">
    <property type="entry name" value="Myb/SANT-like_dom"/>
</dbReference>
<keyword evidence="4" id="KW-1185">Reference proteome</keyword>
<name>A0A5J5C7S2_9ASTE</name>
<evidence type="ECO:0000313" key="4">
    <source>
        <dbReference type="Proteomes" id="UP000325577"/>
    </source>
</evidence>
<gene>
    <name evidence="3" type="ORF">F0562_001686</name>
</gene>
<accession>A0A5J5C7S2</accession>
<feature type="domain" description="Myb/SANT-like" evidence="2">
    <location>
        <begin position="204"/>
        <end position="298"/>
    </location>
</feature>
<organism evidence="3 4">
    <name type="scientific">Nyssa sinensis</name>
    <dbReference type="NCBI Taxonomy" id="561372"/>
    <lineage>
        <taxon>Eukaryota</taxon>
        <taxon>Viridiplantae</taxon>
        <taxon>Streptophyta</taxon>
        <taxon>Embryophyta</taxon>
        <taxon>Tracheophyta</taxon>
        <taxon>Spermatophyta</taxon>
        <taxon>Magnoliopsida</taxon>
        <taxon>eudicotyledons</taxon>
        <taxon>Gunneridae</taxon>
        <taxon>Pentapetalae</taxon>
        <taxon>asterids</taxon>
        <taxon>Cornales</taxon>
        <taxon>Nyssaceae</taxon>
        <taxon>Nyssa</taxon>
    </lineage>
</organism>
<dbReference type="OrthoDB" id="1937145at2759"/>
<feature type="compositionally biased region" description="Polar residues" evidence="1">
    <location>
        <begin position="706"/>
        <end position="718"/>
    </location>
</feature>
<evidence type="ECO:0000313" key="3">
    <source>
        <dbReference type="EMBL" id="KAA8550002.1"/>
    </source>
</evidence>
<dbReference type="PANTHER" id="PTHR46929">
    <property type="entry name" value="EXPRESSED PROTEIN"/>
    <property type="match status" value="1"/>
</dbReference>
<feature type="domain" description="Myb/SANT-like" evidence="2">
    <location>
        <begin position="40"/>
        <end position="133"/>
    </location>
</feature>
<dbReference type="Proteomes" id="UP000325577">
    <property type="component" value="Linkage Group LG0"/>
</dbReference>
<dbReference type="AlphaFoldDB" id="A0A5J5C7S2"/>
<feature type="domain" description="Myb/SANT-like" evidence="2">
    <location>
        <begin position="372"/>
        <end position="468"/>
    </location>
</feature>
<dbReference type="EMBL" id="CM018031">
    <property type="protein sequence ID" value="KAA8550002.1"/>
    <property type="molecule type" value="Genomic_DNA"/>
</dbReference>
<reference evidence="3 4" key="1">
    <citation type="submission" date="2019-09" db="EMBL/GenBank/DDBJ databases">
        <title>A chromosome-level genome assembly of the Chinese tupelo Nyssa sinensis.</title>
        <authorList>
            <person name="Yang X."/>
            <person name="Kang M."/>
            <person name="Yang Y."/>
            <person name="Xiong H."/>
            <person name="Wang M."/>
            <person name="Zhang Z."/>
            <person name="Wang Z."/>
            <person name="Wu H."/>
            <person name="Ma T."/>
            <person name="Liu J."/>
            <person name="Xi Z."/>
        </authorList>
    </citation>
    <scope>NUCLEOTIDE SEQUENCE [LARGE SCALE GENOMIC DNA]</scope>
    <source>
        <strain evidence="3">J267</strain>
        <tissue evidence="3">Leaf</tissue>
    </source>
</reference>
<feature type="domain" description="Myb/SANT-like" evidence="2">
    <location>
        <begin position="541"/>
        <end position="634"/>
    </location>
</feature>